<proteinExistence type="predicted"/>
<evidence type="ECO:0000259" key="2">
    <source>
        <dbReference type="Pfam" id="PF06826"/>
    </source>
</evidence>
<organism evidence="3">
    <name type="scientific">marine sediment metagenome</name>
    <dbReference type="NCBI Taxonomy" id="412755"/>
    <lineage>
        <taxon>unclassified sequences</taxon>
        <taxon>metagenomes</taxon>
        <taxon>ecological metagenomes</taxon>
    </lineage>
</organism>
<keyword evidence="1" id="KW-1133">Transmembrane helix</keyword>
<keyword evidence="1" id="KW-0812">Transmembrane</keyword>
<gene>
    <name evidence="3" type="ORF">S12H4_18459</name>
</gene>
<comment type="caution">
    <text evidence="3">The sequence shown here is derived from an EMBL/GenBank/DDBJ whole genome shotgun (WGS) entry which is preliminary data.</text>
</comment>
<sequence>MAPDNINQFILNKYFPIKNPINIAIIPIRIEVSTRYIPFQRGDKLFDTASKFIASRIVDNDYFNLFLILFIATVGLLAAKDISLIIRKYGGKFIILAFIITLTGAISTYSLALLATNTSSGEIIGVYTGALTSSPGFAAALETSSEQTLEQIDKYETLSKREKEILLNLIDTNKKLNPENTPTLNKEQKIQILKNQESAVSIGHSISYPFGVLIVILAINFLPFLPVKYYLYPLYLE</sequence>
<feature type="transmembrane region" description="Helical" evidence="1">
    <location>
        <begin position="62"/>
        <end position="79"/>
    </location>
</feature>
<reference evidence="3" key="1">
    <citation type="journal article" date="2014" name="Front. Microbiol.">
        <title>High frequency of phylogenetically diverse reductive dehalogenase-homologous genes in deep subseafloor sedimentary metagenomes.</title>
        <authorList>
            <person name="Kawai M."/>
            <person name="Futagami T."/>
            <person name="Toyoda A."/>
            <person name="Takaki Y."/>
            <person name="Nishi S."/>
            <person name="Hori S."/>
            <person name="Arai W."/>
            <person name="Tsubouchi T."/>
            <person name="Morono Y."/>
            <person name="Uchiyama I."/>
            <person name="Ito T."/>
            <person name="Fujiyama A."/>
            <person name="Inagaki F."/>
            <person name="Takami H."/>
        </authorList>
    </citation>
    <scope>NUCLEOTIDE SEQUENCE</scope>
    <source>
        <strain evidence="3">Expedition CK06-06</strain>
    </source>
</reference>
<protein>
    <recommendedName>
        <fullName evidence="2">YidE/YbjL duplication domain-containing protein</fullName>
    </recommendedName>
</protein>
<keyword evidence="1" id="KW-0472">Membrane</keyword>
<dbReference type="Pfam" id="PF06826">
    <property type="entry name" value="Asp-Al_Ex"/>
    <property type="match status" value="1"/>
</dbReference>
<evidence type="ECO:0000313" key="3">
    <source>
        <dbReference type="EMBL" id="GAI76424.1"/>
    </source>
</evidence>
<name>X1T8U0_9ZZZZ</name>
<dbReference type="AlphaFoldDB" id="X1T8U0"/>
<dbReference type="InterPro" id="IPR006512">
    <property type="entry name" value="YidE_YbjL"/>
</dbReference>
<dbReference type="EMBL" id="BARW01009119">
    <property type="protein sequence ID" value="GAI76424.1"/>
    <property type="molecule type" value="Genomic_DNA"/>
</dbReference>
<evidence type="ECO:0000256" key="1">
    <source>
        <dbReference type="SAM" id="Phobius"/>
    </source>
</evidence>
<feature type="domain" description="YidE/YbjL duplication" evidence="2">
    <location>
        <begin position="54"/>
        <end position="222"/>
    </location>
</feature>
<feature type="transmembrane region" description="Helical" evidence="1">
    <location>
        <begin position="208"/>
        <end position="231"/>
    </location>
</feature>
<feature type="transmembrane region" description="Helical" evidence="1">
    <location>
        <begin position="91"/>
        <end position="112"/>
    </location>
</feature>
<accession>X1T8U0</accession>